<organism evidence="1 2">
    <name type="scientific">Candidatus Phocaeicola excrementipullorum</name>
    <dbReference type="NCBI Taxonomy" id="2838731"/>
    <lineage>
        <taxon>Bacteria</taxon>
        <taxon>Pseudomonadati</taxon>
        <taxon>Bacteroidota</taxon>
        <taxon>Bacteroidia</taxon>
        <taxon>Bacteroidales</taxon>
        <taxon>Bacteroidaceae</taxon>
        <taxon>Phocaeicola</taxon>
    </lineage>
</organism>
<evidence type="ECO:0000313" key="1">
    <source>
        <dbReference type="EMBL" id="MBU3855484.1"/>
    </source>
</evidence>
<dbReference type="PROSITE" id="PS51257">
    <property type="entry name" value="PROKAR_LIPOPROTEIN"/>
    <property type="match status" value="1"/>
</dbReference>
<dbReference type="Pfam" id="PF14054">
    <property type="entry name" value="DUF4249"/>
    <property type="match status" value="1"/>
</dbReference>
<evidence type="ECO:0000313" key="2">
    <source>
        <dbReference type="Proteomes" id="UP000784286"/>
    </source>
</evidence>
<comment type="caution">
    <text evidence="1">The sequence shown here is derived from an EMBL/GenBank/DDBJ whole genome shotgun (WGS) entry which is preliminary data.</text>
</comment>
<dbReference type="EMBL" id="JAHLFJ010000029">
    <property type="protein sequence ID" value="MBU3855484.1"/>
    <property type="molecule type" value="Genomic_DNA"/>
</dbReference>
<gene>
    <name evidence="1" type="ORF">H9928_02810</name>
</gene>
<accession>A0A948TLH3</accession>
<dbReference type="InterPro" id="IPR025345">
    <property type="entry name" value="DUF4249"/>
</dbReference>
<sequence>MKKISLKSLPLVLSALCGCTPEFDFGSIDFEPQIVVEGWIENGGVANVCLTQALTMDMDTAGTSISDIAIRWAKVTVSDGQTEEVLTGRVDKNYMPPFIYRGSRIKGETGKTYRLKVEYSGRVLTASTTIPPVTPIEKLTVSKCTDSDTLYQIELKFHDDPLQQNYYKIFTQVIPEDTRFYPAFMGTFADNVLEDNTGSARANRAMKHSHIGKYTPFFSLNDTVNVKLTQLPEEGFEFWSGYENEIINGKNPIFPSSTNLSTNIQGGKGIWCGYGKVIRRVTIADSIR</sequence>
<name>A0A948TLH3_9BACT</name>
<protein>
    <submittedName>
        <fullName evidence="1">DUF4249 domain-containing protein</fullName>
    </submittedName>
</protein>
<dbReference type="AlphaFoldDB" id="A0A948TLH3"/>
<proteinExistence type="predicted"/>
<reference evidence="1" key="1">
    <citation type="journal article" date="2021" name="PeerJ">
        <title>Extensive microbial diversity within the chicken gut microbiome revealed by metagenomics and culture.</title>
        <authorList>
            <person name="Gilroy R."/>
            <person name="Ravi A."/>
            <person name="Getino M."/>
            <person name="Pursley I."/>
            <person name="Horton D.L."/>
            <person name="Alikhan N.F."/>
            <person name="Baker D."/>
            <person name="Gharbi K."/>
            <person name="Hall N."/>
            <person name="Watson M."/>
            <person name="Adriaenssens E.M."/>
            <person name="Foster-Nyarko E."/>
            <person name="Jarju S."/>
            <person name="Secka A."/>
            <person name="Antonio M."/>
            <person name="Oren A."/>
            <person name="Chaudhuri R.R."/>
            <person name="La Ragione R."/>
            <person name="Hildebrand F."/>
            <person name="Pallen M.J."/>
        </authorList>
    </citation>
    <scope>NUCLEOTIDE SEQUENCE</scope>
    <source>
        <strain evidence="1">8470</strain>
    </source>
</reference>
<reference evidence="1" key="2">
    <citation type="submission" date="2021-04" db="EMBL/GenBank/DDBJ databases">
        <authorList>
            <person name="Gilroy R."/>
        </authorList>
    </citation>
    <scope>NUCLEOTIDE SEQUENCE</scope>
    <source>
        <strain evidence="1">8470</strain>
    </source>
</reference>
<dbReference type="Proteomes" id="UP000784286">
    <property type="component" value="Unassembled WGS sequence"/>
</dbReference>